<dbReference type="SUPFAM" id="SSF52540">
    <property type="entry name" value="P-loop containing nucleoside triphosphate hydrolases"/>
    <property type="match status" value="2"/>
</dbReference>
<evidence type="ECO:0000313" key="2">
    <source>
        <dbReference type="EMBL" id="GKH73421.1"/>
    </source>
</evidence>
<sequence>MNAKTMSDRTIQKKKRMIVTGEMKHFLDLVENTSQCIFLTGKAGTGKSSLLRMLLARTSKQIVVAAPTGVAAVNVGGVTLHSLFQLPFGPFIPNIDLLGYTHDALPAYKFSSEKAEVLQNMEVLVIDEVSMLRADVLDAINDVLCHVRNNPLPFGGVQVVFIGDLYQLPPVVNKTEWKLLSSVYQTPFFFSSKALVLTELRLVCLTHIFRQTDDNFISLLNDVRCGKLSDSSRRLLNALYKPGIDASELEDGFVMLTTHNAKADKVNQDKLDELSTQQQVFTASVKGNFSASAMPAEFELCLKIGAKVMFLANDNEAHLYHNGSTGVVVSFKKNSVYVRLDSNGIEIEVLRHKWVNNKYEYNSTSKMMESVECGSFSQLPLRLAWAVTIHKSQGMTFDKLVVDAKASFSPGQVYVALSRATGTKNLTLSSPILPETLSVDPQILNFFNSYSYDEQTMD</sequence>
<evidence type="ECO:0000259" key="1">
    <source>
        <dbReference type="Pfam" id="PF05970"/>
    </source>
</evidence>
<accession>A0AA37K8U6</accession>
<gene>
    <name evidence="2" type="ORF">CE91St3_32840</name>
</gene>
<dbReference type="AlphaFoldDB" id="A0AA37K8U6"/>
<evidence type="ECO:0000313" key="3">
    <source>
        <dbReference type="Proteomes" id="UP001055114"/>
    </source>
</evidence>
<dbReference type="GO" id="GO:0003678">
    <property type="term" value="F:DNA helicase activity"/>
    <property type="evidence" value="ECO:0007669"/>
    <property type="project" value="InterPro"/>
</dbReference>
<dbReference type="RefSeq" id="WP_075965667.1">
    <property type="nucleotide sequence ID" value="NZ_BQNZ01000003.1"/>
</dbReference>
<dbReference type="CDD" id="cd18809">
    <property type="entry name" value="SF1_C_RecD"/>
    <property type="match status" value="1"/>
</dbReference>
<proteinExistence type="predicted"/>
<dbReference type="GO" id="GO:0006281">
    <property type="term" value="P:DNA repair"/>
    <property type="evidence" value="ECO:0007669"/>
    <property type="project" value="InterPro"/>
</dbReference>
<dbReference type="PANTHER" id="PTHR47642">
    <property type="entry name" value="ATP-DEPENDENT DNA HELICASE"/>
    <property type="match status" value="1"/>
</dbReference>
<dbReference type="InterPro" id="IPR051055">
    <property type="entry name" value="PIF1_helicase"/>
</dbReference>
<dbReference type="Proteomes" id="UP001055114">
    <property type="component" value="Unassembled WGS sequence"/>
</dbReference>
<comment type="caution">
    <text evidence="2">The sequence shown here is derived from an EMBL/GenBank/DDBJ whole genome shotgun (WGS) entry which is preliminary data.</text>
</comment>
<name>A0AA37K8U6_9BACT</name>
<dbReference type="InterPro" id="IPR027417">
    <property type="entry name" value="P-loop_NTPase"/>
</dbReference>
<dbReference type="Pfam" id="PF05970">
    <property type="entry name" value="PIF1"/>
    <property type="match status" value="1"/>
</dbReference>
<dbReference type="Gene3D" id="3.40.50.300">
    <property type="entry name" value="P-loop containing nucleotide triphosphate hydrolases"/>
    <property type="match status" value="2"/>
</dbReference>
<dbReference type="EMBL" id="BQNZ01000003">
    <property type="protein sequence ID" value="GKH73421.1"/>
    <property type="molecule type" value="Genomic_DNA"/>
</dbReference>
<reference evidence="2" key="1">
    <citation type="submission" date="2022-01" db="EMBL/GenBank/DDBJ databases">
        <title>Novel bile acid biosynthetic pathways are enriched in the microbiome of centenarians.</title>
        <authorList>
            <person name="Sato Y."/>
            <person name="Atarashi K."/>
            <person name="Plichta R.D."/>
            <person name="Arai Y."/>
            <person name="Sasajima S."/>
            <person name="Kearney M.S."/>
            <person name="Suda W."/>
            <person name="Takeshita K."/>
            <person name="Sasaki T."/>
            <person name="Okamoto S."/>
            <person name="Skelly N.A."/>
            <person name="Okamura Y."/>
            <person name="Vlamakis H."/>
            <person name="Li Y."/>
            <person name="Tanoue T."/>
            <person name="Takei H."/>
            <person name="Nittono H."/>
            <person name="Narushima S."/>
            <person name="Irie J."/>
            <person name="Itoh H."/>
            <person name="Moriya K."/>
            <person name="Sugiura Y."/>
            <person name="Suematsu M."/>
            <person name="Moritoki N."/>
            <person name="Shibata S."/>
            <person name="Littman R.D."/>
            <person name="Fischbach A.M."/>
            <person name="Uwamino Y."/>
            <person name="Inoue T."/>
            <person name="Honda A."/>
            <person name="Hattori M."/>
            <person name="Murai T."/>
            <person name="Xavier J.R."/>
            <person name="Hirose N."/>
            <person name="Honda K."/>
        </authorList>
    </citation>
    <scope>NUCLEOTIDE SEQUENCE</scope>
    <source>
        <strain evidence="2">CE91-St3</strain>
    </source>
</reference>
<dbReference type="InterPro" id="IPR010285">
    <property type="entry name" value="DNA_helicase_pif1-like_DEAD"/>
</dbReference>
<dbReference type="FunFam" id="3.40.50.300:FF:001498">
    <property type="entry name" value="ATP-dependent DNA helicase"/>
    <property type="match status" value="1"/>
</dbReference>
<protein>
    <recommendedName>
        <fullName evidence="1">DNA helicase Pif1-like DEAD-box helicase domain-containing protein</fullName>
    </recommendedName>
</protein>
<organism evidence="2 3">
    <name type="scientific">Parabacteroides merdae</name>
    <dbReference type="NCBI Taxonomy" id="46503"/>
    <lineage>
        <taxon>Bacteria</taxon>
        <taxon>Pseudomonadati</taxon>
        <taxon>Bacteroidota</taxon>
        <taxon>Bacteroidia</taxon>
        <taxon>Bacteroidales</taxon>
        <taxon>Tannerellaceae</taxon>
        <taxon>Parabacteroides</taxon>
    </lineage>
</organism>
<dbReference type="GO" id="GO:0000723">
    <property type="term" value="P:telomere maintenance"/>
    <property type="evidence" value="ECO:0007669"/>
    <property type="project" value="InterPro"/>
</dbReference>
<feature type="domain" description="DNA helicase Pif1-like DEAD-box helicase" evidence="1">
    <location>
        <begin position="30"/>
        <end position="232"/>
    </location>
</feature>